<dbReference type="Gene3D" id="3.40.50.1000">
    <property type="entry name" value="HAD superfamily/HAD-like"/>
    <property type="match status" value="1"/>
</dbReference>
<dbReference type="InterPro" id="IPR023299">
    <property type="entry name" value="ATPase_P-typ_cyto_dom_N"/>
</dbReference>
<feature type="compositionally biased region" description="Polar residues" evidence="1">
    <location>
        <begin position="766"/>
        <end position="779"/>
    </location>
</feature>
<comment type="caution">
    <text evidence="3">The sequence shown here is derived from an EMBL/GenBank/DDBJ whole genome shotgun (WGS) entry which is preliminary data.</text>
</comment>
<feature type="region of interest" description="Disordered" evidence="1">
    <location>
        <begin position="671"/>
        <end position="785"/>
    </location>
</feature>
<dbReference type="Gene3D" id="2.70.150.10">
    <property type="entry name" value="Calcium-transporting ATPase, cytoplasmic transduction domain A"/>
    <property type="match status" value="1"/>
</dbReference>
<evidence type="ECO:0000313" key="4">
    <source>
        <dbReference type="Proteomes" id="UP001162031"/>
    </source>
</evidence>
<dbReference type="Proteomes" id="UP001162031">
    <property type="component" value="Unassembled WGS sequence"/>
</dbReference>
<reference evidence="3" key="1">
    <citation type="submission" date="2022-12" db="EMBL/GenBank/DDBJ databases">
        <authorList>
            <person name="Webb A."/>
        </authorList>
    </citation>
    <scope>NUCLEOTIDE SEQUENCE</scope>
    <source>
        <strain evidence="3">Hp1</strain>
    </source>
</reference>
<dbReference type="InterPro" id="IPR039720">
    <property type="entry name" value="TMEM94"/>
</dbReference>
<feature type="transmembrane region" description="Helical" evidence="2">
    <location>
        <begin position="1230"/>
        <end position="1253"/>
    </location>
</feature>
<gene>
    <name evidence="3" type="ORF">HBR001_LOCUS6812</name>
</gene>
<dbReference type="Gene3D" id="1.20.1110.10">
    <property type="entry name" value="Calcium-transporting ATPase, transmembrane domain"/>
    <property type="match status" value="1"/>
</dbReference>
<evidence type="ECO:0000313" key="3">
    <source>
        <dbReference type="EMBL" id="CAI5736398.1"/>
    </source>
</evidence>
<keyword evidence="2" id="KW-1133">Transmembrane helix</keyword>
<dbReference type="Gene3D" id="3.40.1110.10">
    <property type="entry name" value="Calcium-transporting ATPase, cytoplasmic domain N"/>
    <property type="match status" value="1"/>
</dbReference>
<protein>
    <recommendedName>
        <fullName evidence="5">Cation-transporting P-type ATPase C-terminal domain-containing protein</fullName>
    </recommendedName>
</protein>
<dbReference type="SUPFAM" id="SSF81665">
    <property type="entry name" value="Calcium ATPase, transmembrane domain M"/>
    <property type="match status" value="1"/>
</dbReference>
<feature type="region of interest" description="Disordered" evidence="1">
    <location>
        <begin position="1"/>
        <end position="26"/>
    </location>
</feature>
<name>A0AAV0UKH7_HYABA</name>
<feature type="compositionally biased region" description="Basic and acidic residues" evidence="1">
    <location>
        <begin position="1"/>
        <end position="13"/>
    </location>
</feature>
<feature type="compositionally biased region" description="Low complexity" evidence="1">
    <location>
        <begin position="680"/>
        <end position="694"/>
    </location>
</feature>
<sequence length="1321" mass="149001">MVRGTRDGEKEQLFDQAEDEPRPSWLGAEREPTVLLPSHSYIACFRDNQWQRMPMNLLVEGDVVGLMSGDIVPGAVRSVEGSANEEQQVYPRGRKLPPWTRKQAKDTTRCTATFDPPLLLELCGEMRIFEMMETPVVRDIEDALFRINRPVTPTQKLQTLARLVAARVCMWYSVLLLAAIGLRAVVQHRSLDVTLAHILMGPIGIWLCFASLNTPLVLFVAEAAATASILGSFDDILVPTEFKKQKGSKKASDSNADGSIKEQVSVQAKTPDVNSETSKVLKNKAGFDAYTSRVDSAMASILKATALVPPDMYDVDDREKLRSEKAEKQSAVTRSLQYFLVVLRFRIMRCDRAHVSDRRHLPVPFRSFRLLERLGNITMLCCFDDDILCEQTPSVEEIFLLNEKQNNNSTVLDLHAERNCDTGLKFEDPKWKQHLASLKPIGLAIMVNDDENPARHYDENMRYLVNERLCPVDDEDTRDPSLRSCMQRLAAHIRMLPFPKYLLNLSREMGFCVAEDLTMFERRQSVHIICPRLAHHEHTNDHHDQGQEDTRYRGNLKSHLYSTVILDKRSNRHQLLSRGHPTVVLAHCSEYWDGKSICPLTSEKQRMILDMYNQWRVEDLDCVAFSYVPVPHKLNHLFSQTGFNSNTHNGCSTLGLPNRFEGKMPPVYLVDDSTTSGLNSPHSPIRRSSIPFSSNVSEDQGCGHENRRQRHSINPASPLVSPNSADGTPIDQDPVPGKQPARSMEVPPSGQVTPPVRRRGILTFSDFESSAGPQPSETSSAEKESRLWHIQDNQIFLGMVATGVQPKQHTPDFIEDLNACGVRFVYFSPRNMRRSKLLAEKMGIETDWNCAISLRSLDSDDPDPHRMTSNYSDWDVKARLPHGVEAIKRHIAEVDNVPLLVSLYTDSTPETISEMISIFQENHEVVMGVGSSLKESNAPLFSKADLAVAFQGGVQAFFDKSIPCGKELPVLSDEDIQFSHILNSLACAFRLKSASDDAESHEKGSADFTGSNDDATRGGTASVAHLIELIRLGRRMLTNYYQMNAFIFVSQLFIATIVLVSYAVPFPHLPQLSCSSMFWLLWVLVPVLGLSMLASACEKDVMKKTPRKNEEIDMEEDLPRLIGYFVVRHVPSALLSIVVFECLLGFSLQASHIYNPDAFGVKKFHDFQWTDFLCDYELETMRPRRAAVVAAVDRAEAGMLLSIGICIVTSSCEYLYRCESILKVSPFRNIIWVAVSTVMLCLHILLCIFRAGIVGPDGVTLWQFVSQSVPRMFWIVILGLWPLVVICVDEAVKMHDKRHLVRYNKFLRMQFDTRLGMWSPK</sequence>
<feature type="transmembrane region" description="Helical" evidence="2">
    <location>
        <begin position="198"/>
        <end position="221"/>
    </location>
</feature>
<evidence type="ECO:0000256" key="1">
    <source>
        <dbReference type="SAM" id="MobiDB-lite"/>
    </source>
</evidence>
<feature type="region of interest" description="Disordered" evidence="1">
    <location>
        <begin position="248"/>
        <end position="270"/>
    </location>
</feature>
<proteinExistence type="predicted"/>
<dbReference type="GO" id="GO:0000166">
    <property type="term" value="F:nucleotide binding"/>
    <property type="evidence" value="ECO:0007669"/>
    <property type="project" value="InterPro"/>
</dbReference>
<feature type="transmembrane region" description="Helical" evidence="2">
    <location>
        <begin position="1273"/>
        <end position="1292"/>
    </location>
</feature>
<keyword evidence="2" id="KW-0472">Membrane</keyword>
<dbReference type="InterPro" id="IPR023298">
    <property type="entry name" value="ATPase_P-typ_TM_dom_sf"/>
</dbReference>
<evidence type="ECO:0000256" key="2">
    <source>
        <dbReference type="SAM" id="Phobius"/>
    </source>
</evidence>
<keyword evidence="2" id="KW-0812">Transmembrane</keyword>
<dbReference type="InterPro" id="IPR023214">
    <property type="entry name" value="HAD_sf"/>
</dbReference>
<feature type="compositionally biased region" description="Polar residues" evidence="1">
    <location>
        <begin position="253"/>
        <end position="270"/>
    </location>
</feature>
<dbReference type="PANTHER" id="PTHR13219:SF6">
    <property type="entry name" value="TRANSMEMBRANE PROTEIN 94"/>
    <property type="match status" value="1"/>
</dbReference>
<dbReference type="Pfam" id="PF13246">
    <property type="entry name" value="Cation_ATPase"/>
    <property type="match status" value="1"/>
</dbReference>
<feature type="transmembrane region" description="Helical" evidence="2">
    <location>
        <begin position="1076"/>
        <end position="1097"/>
    </location>
</feature>
<dbReference type="SUPFAM" id="SSF81660">
    <property type="entry name" value="Metal cation-transporting ATPase, ATP-binding domain N"/>
    <property type="match status" value="1"/>
</dbReference>
<evidence type="ECO:0008006" key="5">
    <source>
        <dbReference type="Google" id="ProtNLM"/>
    </source>
</evidence>
<dbReference type="EMBL" id="CANTFL010001312">
    <property type="protein sequence ID" value="CAI5736398.1"/>
    <property type="molecule type" value="Genomic_DNA"/>
</dbReference>
<accession>A0AAV0UKH7</accession>
<dbReference type="PANTHER" id="PTHR13219">
    <property type="entry name" value="TRANSMEMBRANE PROTEIN 94"/>
    <property type="match status" value="1"/>
</dbReference>
<feature type="transmembrane region" description="Helical" evidence="2">
    <location>
        <begin position="1041"/>
        <end position="1064"/>
    </location>
</feature>
<organism evidence="3 4">
    <name type="scientific">Hyaloperonospora brassicae</name>
    <name type="common">Brassica downy mildew</name>
    <name type="synonym">Peronospora brassicae</name>
    <dbReference type="NCBI Taxonomy" id="162125"/>
    <lineage>
        <taxon>Eukaryota</taxon>
        <taxon>Sar</taxon>
        <taxon>Stramenopiles</taxon>
        <taxon>Oomycota</taxon>
        <taxon>Peronosporomycetes</taxon>
        <taxon>Peronosporales</taxon>
        <taxon>Peronosporaceae</taxon>
        <taxon>Hyaloperonospora</taxon>
    </lineage>
</organism>
<keyword evidence="4" id="KW-1185">Reference proteome</keyword>
<feature type="compositionally biased region" description="Polar residues" evidence="1">
    <location>
        <begin position="712"/>
        <end position="726"/>
    </location>
</feature>
<feature type="transmembrane region" description="Helical" evidence="2">
    <location>
        <begin position="164"/>
        <end position="186"/>
    </location>
</feature>